<keyword evidence="9" id="KW-0066">ATP synthesis</keyword>
<dbReference type="EMBL" id="AZHF01000001">
    <property type="protein sequence ID" value="OAA81584.1"/>
    <property type="molecule type" value="Genomic_DNA"/>
</dbReference>
<comment type="subcellular location">
    <subcellularLocation>
        <location evidence="1">Mitochondrion membrane</location>
    </subcellularLocation>
</comment>
<keyword evidence="11" id="KW-1185">Reference proteome</keyword>
<evidence type="ECO:0000313" key="10">
    <source>
        <dbReference type="EMBL" id="OAA81584.1"/>
    </source>
</evidence>
<dbReference type="AlphaFoldDB" id="A0A168KEE7"/>
<dbReference type="GO" id="GO:0015078">
    <property type="term" value="F:proton transmembrane transporter activity"/>
    <property type="evidence" value="ECO:0007669"/>
    <property type="project" value="InterPro"/>
</dbReference>
<organism evidence="10 11">
    <name type="scientific">Akanthomyces lecanii RCEF 1005</name>
    <dbReference type="NCBI Taxonomy" id="1081108"/>
    <lineage>
        <taxon>Eukaryota</taxon>
        <taxon>Fungi</taxon>
        <taxon>Dikarya</taxon>
        <taxon>Ascomycota</taxon>
        <taxon>Pezizomycotina</taxon>
        <taxon>Sordariomycetes</taxon>
        <taxon>Hypocreomycetidae</taxon>
        <taxon>Hypocreales</taxon>
        <taxon>Cordycipitaceae</taxon>
        <taxon>Akanthomyces</taxon>
        <taxon>Cordyceps confragosa</taxon>
    </lineage>
</organism>
<evidence type="ECO:0000256" key="4">
    <source>
        <dbReference type="ARBA" id="ARBA00022547"/>
    </source>
</evidence>
<evidence type="ECO:0000256" key="1">
    <source>
        <dbReference type="ARBA" id="ARBA00004325"/>
    </source>
</evidence>
<gene>
    <name evidence="10" type="ORF">LEL_01129</name>
</gene>
<dbReference type="GO" id="GO:0015986">
    <property type="term" value="P:proton motive force-driven ATP synthesis"/>
    <property type="evidence" value="ECO:0007669"/>
    <property type="project" value="InterPro"/>
</dbReference>
<keyword evidence="4" id="KW-0138">CF(0)</keyword>
<evidence type="ECO:0000256" key="3">
    <source>
        <dbReference type="ARBA" id="ARBA00022448"/>
    </source>
</evidence>
<dbReference type="GO" id="GO:0031966">
    <property type="term" value="C:mitochondrial membrane"/>
    <property type="evidence" value="ECO:0007669"/>
    <property type="project" value="UniProtKB-SubCell"/>
</dbReference>
<comment type="similarity">
    <text evidence="2">Belongs to the ATPase g subunit family.</text>
</comment>
<sequence length="187" mass="19508">MSASLARPMLRAPMRIAGRRYESTASSAASTAGNAAGNAASKASQGLSKVTSAAGPAIAGAARGVSNALGKIGGRTGRLINFVQAQTPFVTYYGKVGLELSKLVFQGQKMAPPSMATFQTTYQNLWTRLQNRSISPQNIIQQVRSLGAPQLVAGGVVLAECLGFFTVGEIVGRFKLVGYHGEVASHH</sequence>
<protein>
    <submittedName>
        <fullName evidence="10">ATP synthase subunit g</fullName>
    </submittedName>
</protein>
<dbReference type="STRING" id="1081108.A0A168KEE7"/>
<evidence type="ECO:0000256" key="2">
    <source>
        <dbReference type="ARBA" id="ARBA00005699"/>
    </source>
</evidence>
<dbReference type="PANTHER" id="PTHR12386">
    <property type="entry name" value="ATP SYNTHASE SUBUNIT"/>
    <property type="match status" value="1"/>
</dbReference>
<evidence type="ECO:0000256" key="5">
    <source>
        <dbReference type="ARBA" id="ARBA00022781"/>
    </source>
</evidence>
<evidence type="ECO:0000256" key="7">
    <source>
        <dbReference type="ARBA" id="ARBA00023128"/>
    </source>
</evidence>
<comment type="caution">
    <text evidence="10">The sequence shown here is derived from an EMBL/GenBank/DDBJ whole genome shotgun (WGS) entry which is preliminary data.</text>
</comment>
<dbReference type="OrthoDB" id="437at2759"/>
<proteinExistence type="inferred from homology"/>
<reference evidence="10 11" key="1">
    <citation type="journal article" date="2016" name="Genome Biol. Evol.">
        <title>Divergent and convergent evolution of fungal pathogenicity.</title>
        <authorList>
            <person name="Shang Y."/>
            <person name="Xiao G."/>
            <person name="Zheng P."/>
            <person name="Cen K."/>
            <person name="Zhan S."/>
            <person name="Wang C."/>
        </authorList>
    </citation>
    <scope>NUCLEOTIDE SEQUENCE [LARGE SCALE GENOMIC DNA]</scope>
    <source>
        <strain evidence="10 11">RCEF 1005</strain>
    </source>
</reference>
<dbReference type="Proteomes" id="UP000076881">
    <property type="component" value="Unassembled WGS sequence"/>
</dbReference>
<evidence type="ECO:0000313" key="11">
    <source>
        <dbReference type="Proteomes" id="UP000076881"/>
    </source>
</evidence>
<keyword evidence="8" id="KW-0472">Membrane</keyword>
<dbReference type="Pfam" id="PF04718">
    <property type="entry name" value="ATP-synt_G"/>
    <property type="match status" value="1"/>
</dbReference>
<dbReference type="InterPro" id="IPR006808">
    <property type="entry name" value="ATP_synth_F0_gsu_mt"/>
</dbReference>
<accession>A0A168KEE7</accession>
<evidence type="ECO:0000256" key="9">
    <source>
        <dbReference type="ARBA" id="ARBA00023310"/>
    </source>
</evidence>
<name>A0A168KEE7_CORDF</name>
<keyword evidence="7" id="KW-0496">Mitochondrion</keyword>
<dbReference type="GO" id="GO:0045259">
    <property type="term" value="C:proton-transporting ATP synthase complex"/>
    <property type="evidence" value="ECO:0007669"/>
    <property type="project" value="UniProtKB-KW"/>
</dbReference>
<keyword evidence="6" id="KW-0406">Ion transport</keyword>
<keyword evidence="3" id="KW-0813">Transport</keyword>
<evidence type="ECO:0000256" key="8">
    <source>
        <dbReference type="ARBA" id="ARBA00023136"/>
    </source>
</evidence>
<evidence type="ECO:0000256" key="6">
    <source>
        <dbReference type="ARBA" id="ARBA00023065"/>
    </source>
</evidence>
<keyword evidence="5" id="KW-0375">Hydrogen ion transport</keyword>